<dbReference type="KEGG" id="adl:AURDEDRAFT_178707"/>
<reference evidence="2" key="1">
    <citation type="journal article" date="2012" name="Science">
        <title>The Paleozoic origin of enzymatic lignin decomposition reconstructed from 31 fungal genomes.</title>
        <authorList>
            <person name="Floudas D."/>
            <person name="Binder M."/>
            <person name="Riley R."/>
            <person name="Barry K."/>
            <person name="Blanchette R.A."/>
            <person name="Henrissat B."/>
            <person name="Martinez A.T."/>
            <person name="Otillar R."/>
            <person name="Spatafora J.W."/>
            <person name="Yadav J.S."/>
            <person name="Aerts A."/>
            <person name="Benoit I."/>
            <person name="Boyd A."/>
            <person name="Carlson A."/>
            <person name="Copeland A."/>
            <person name="Coutinho P.M."/>
            <person name="de Vries R.P."/>
            <person name="Ferreira P."/>
            <person name="Findley K."/>
            <person name="Foster B."/>
            <person name="Gaskell J."/>
            <person name="Glotzer D."/>
            <person name="Gorecki P."/>
            <person name="Heitman J."/>
            <person name="Hesse C."/>
            <person name="Hori C."/>
            <person name="Igarashi K."/>
            <person name="Jurgens J.A."/>
            <person name="Kallen N."/>
            <person name="Kersten P."/>
            <person name="Kohler A."/>
            <person name="Kuees U."/>
            <person name="Kumar T.K.A."/>
            <person name="Kuo A."/>
            <person name="LaButti K."/>
            <person name="Larrondo L.F."/>
            <person name="Lindquist E."/>
            <person name="Ling A."/>
            <person name="Lombard V."/>
            <person name="Lucas S."/>
            <person name="Lundell T."/>
            <person name="Martin R."/>
            <person name="McLaughlin D.J."/>
            <person name="Morgenstern I."/>
            <person name="Morin E."/>
            <person name="Murat C."/>
            <person name="Nagy L.G."/>
            <person name="Nolan M."/>
            <person name="Ohm R.A."/>
            <person name="Patyshakuliyeva A."/>
            <person name="Rokas A."/>
            <person name="Ruiz-Duenas F.J."/>
            <person name="Sabat G."/>
            <person name="Salamov A."/>
            <person name="Samejima M."/>
            <person name="Schmutz J."/>
            <person name="Slot J.C."/>
            <person name="St John F."/>
            <person name="Stenlid J."/>
            <person name="Sun H."/>
            <person name="Sun S."/>
            <person name="Syed K."/>
            <person name="Tsang A."/>
            <person name="Wiebenga A."/>
            <person name="Young D."/>
            <person name="Pisabarro A."/>
            <person name="Eastwood D.C."/>
            <person name="Martin F."/>
            <person name="Cullen D."/>
            <person name="Grigoriev I.V."/>
            <person name="Hibbett D.S."/>
        </authorList>
    </citation>
    <scope>NUCLEOTIDE SEQUENCE [LARGE SCALE GENOMIC DNA]</scope>
    <source>
        <strain evidence="2">TFB10046</strain>
    </source>
</reference>
<keyword evidence="2" id="KW-1185">Reference proteome</keyword>
<evidence type="ECO:0000313" key="2">
    <source>
        <dbReference type="Proteomes" id="UP000006514"/>
    </source>
</evidence>
<sequence>MTSLELYGEQVLILRFYLETRRPLGTPFAFTRRLRLVCNAGDLGSLTRAARACFPRLESLYVLCKPISYRRPSREWVQLATEFTMLGALAEWTSLRHFGMQLEVAQVYSRKETLDVKQLDMVSHCEQLESVSLRVSGGLALTTAHEILLARRLRRVRLSVDVLELIHRGAWIVCEQLALVEIEDVRPKWQLRRRSSWDAARSLAVSMLTALAGWTANLKHLRLLGVSISYGAIVVLGQLHALQSLELAPRSIELGLFERDLLAKTARRVYGRVKPEEEEVSREGIGLFTGKVVLGGALDELVDALKYLLGNLGGLRTLRVREPESGGDRRERVDETRAGCAADLQGHFLDAFDHLWPHVTGTLSFWGTAGAPEEETEMLLHLPTCGRCAHVPAGWRSPECLRLEGVERRGWQRTWELSDEVIGSALSSFEKVTKVGPIL</sequence>
<name>J0CPX0_AURST</name>
<evidence type="ECO:0008006" key="3">
    <source>
        <dbReference type="Google" id="ProtNLM"/>
    </source>
</evidence>
<organism evidence="1 2">
    <name type="scientific">Auricularia subglabra (strain TFB-10046 / SS5)</name>
    <name type="common">White-rot fungus</name>
    <name type="synonym">Auricularia delicata (strain TFB10046)</name>
    <dbReference type="NCBI Taxonomy" id="717982"/>
    <lineage>
        <taxon>Eukaryota</taxon>
        <taxon>Fungi</taxon>
        <taxon>Dikarya</taxon>
        <taxon>Basidiomycota</taxon>
        <taxon>Agaricomycotina</taxon>
        <taxon>Agaricomycetes</taxon>
        <taxon>Auriculariales</taxon>
        <taxon>Auriculariaceae</taxon>
        <taxon>Auricularia</taxon>
    </lineage>
</organism>
<dbReference type="AlphaFoldDB" id="J0CPX0"/>
<evidence type="ECO:0000313" key="1">
    <source>
        <dbReference type="EMBL" id="EJD32249.1"/>
    </source>
</evidence>
<accession>J0CPX0</accession>
<proteinExistence type="predicted"/>
<gene>
    <name evidence="1" type="ORF">AURDEDRAFT_178707</name>
</gene>
<dbReference type="Proteomes" id="UP000006514">
    <property type="component" value="Unassembled WGS sequence"/>
</dbReference>
<protein>
    <recommendedName>
        <fullName evidence="3">F-box domain-containing protein</fullName>
    </recommendedName>
</protein>
<dbReference type="EMBL" id="JH689167">
    <property type="protein sequence ID" value="EJD32249.1"/>
    <property type="molecule type" value="Genomic_DNA"/>
</dbReference>
<dbReference type="InParanoid" id="J0CPX0"/>